<evidence type="ECO:0000256" key="6">
    <source>
        <dbReference type="SAM" id="Phobius"/>
    </source>
</evidence>
<feature type="compositionally biased region" description="Gly residues" evidence="5">
    <location>
        <begin position="215"/>
        <end position="225"/>
    </location>
</feature>
<dbReference type="Gene3D" id="1.10.10.1270">
    <property type="entry name" value="Sbi, C3 binding domain IV"/>
    <property type="match status" value="2"/>
</dbReference>
<keyword evidence="6" id="KW-0472">Membrane</keyword>
<feature type="coiled-coil region" evidence="4">
    <location>
        <begin position="47"/>
        <end position="145"/>
    </location>
</feature>
<keyword evidence="2" id="KW-0964">Secreted</keyword>
<comment type="subcellular location">
    <subcellularLocation>
        <location evidence="1">Secreted</location>
    </subcellularLocation>
</comment>
<evidence type="ECO:0000256" key="4">
    <source>
        <dbReference type="SAM" id="Coils"/>
    </source>
</evidence>
<dbReference type="InterPro" id="IPR041909">
    <property type="entry name" value="Sbi_C3_db_domIV"/>
</dbReference>
<keyword evidence="3" id="KW-0732">Signal</keyword>
<proteinExistence type="predicted"/>
<evidence type="ECO:0000313" key="7">
    <source>
        <dbReference type="EMBL" id="PCH14476.1"/>
    </source>
</evidence>
<comment type="caution">
    <text evidence="7">The sequence shown here is derived from an EMBL/GenBank/DDBJ whole genome shotgun (WGS) entry which is preliminary data.</text>
</comment>
<dbReference type="OrthoDB" id="2237681at2"/>
<dbReference type="GO" id="GO:0005576">
    <property type="term" value="C:extracellular region"/>
    <property type="evidence" value="ECO:0007669"/>
    <property type="project" value="UniProtKB-SubCell"/>
</dbReference>
<evidence type="ECO:0000256" key="2">
    <source>
        <dbReference type="ARBA" id="ARBA00022525"/>
    </source>
</evidence>
<feature type="compositionally biased region" description="Polar residues" evidence="5">
    <location>
        <begin position="162"/>
        <end position="175"/>
    </location>
</feature>
<feature type="compositionally biased region" description="Low complexity" evidence="5">
    <location>
        <begin position="200"/>
        <end position="214"/>
    </location>
</feature>
<sequence>MKQEKTERLFLVLSVITLILAGGIYFIFGDMANVNSSENAVQPTHKVVSKNNNLSEAVDLIANAEKNPSKDAIEKAQKKLDKLKNTDTKKQLQKKLDQIKSDFETYEKAQKAVEETKNNPTTENKDLAQAAIDKVNDEKKKADLQSQLDAIVIIDTTVIESDSNPSVPATDTTVDAGQAPAESYIPQAPASAPIVPTTPAPETSAPATDTTNGTGTDGTTGTSGQ</sequence>
<reference evidence="7 8" key="1">
    <citation type="submission" date="2016-06" db="EMBL/GenBank/DDBJ databases">
        <authorList>
            <person name="Haines A.N."/>
            <person name="Council K.R."/>
        </authorList>
    </citation>
    <scope>NUCLEOTIDE SEQUENCE [LARGE SCALE GENOMIC DNA]</scope>
    <source>
        <strain evidence="7 8">SP158-29</strain>
    </source>
</reference>
<dbReference type="EMBL" id="NSGR01000001">
    <property type="protein sequence ID" value="PCH14476.1"/>
    <property type="molecule type" value="Genomic_DNA"/>
</dbReference>
<organism evidence="7 8">
    <name type="scientific">Streptococcus parauberis</name>
    <dbReference type="NCBI Taxonomy" id="1348"/>
    <lineage>
        <taxon>Bacteria</taxon>
        <taxon>Bacillati</taxon>
        <taxon>Bacillota</taxon>
        <taxon>Bacilli</taxon>
        <taxon>Lactobacillales</taxon>
        <taxon>Streptococcaceae</taxon>
        <taxon>Streptococcus</taxon>
    </lineage>
</organism>
<gene>
    <name evidence="7" type="primary">epr</name>
    <name evidence="7" type="ORF">A9Y57_00060</name>
</gene>
<keyword evidence="7" id="KW-0378">Hydrolase</keyword>
<dbReference type="RefSeq" id="WP_071519219.1">
    <property type="nucleotide sequence ID" value="NZ_CBCPIC010000006.1"/>
</dbReference>
<dbReference type="AlphaFoldDB" id="A0A1S1ZUF3"/>
<keyword evidence="4" id="KW-0175">Coiled coil</keyword>
<evidence type="ECO:0000256" key="1">
    <source>
        <dbReference type="ARBA" id="ARBA00004613"/>
    </source>
</evidence>
<dbReference type="GO" id="GO:0006508">
    <property type="term" value="P:proteolysis"/>
    <property type="evidence" value="ECO:0007669"/>
    <property type="project" value="UniProtKB-KW"/>
</dbReference>
<feature type="region of interest" description="Disordered" evidence="5">
    <location>
        <begin position="162"/>
        <end position="225"/>
    </location>
</feature>
<dbReference type="GO" id="GO:0008233">
    <property type="term" value="F:peptidase activity"/>
    <property type="evidence" value="ECO:0007669"/>
    <property type="project" value="UniProtKB-KW"/>
</dbReference>
<accession>A0A1S1ZUF3</accession>
<keyword evidence="7" id="KW-0645">Protease</keyword>
<keyword evidence="6" id="KW-1133">Transmembrane helix</keyword>
<feature type="transmembrane region" description="Helical" evidence="6">
    <location>
        <begin position="9"/>
        <end position="28"/>
    </location>
</feature>
<keyword evidence="6" id="KW-0812">Transmembrane</keyword>
<evidence type="ECO:0000256" key="5">
    <source>
        <dbReference type="SAM" id="MobiDB-lite"/>
    </source>
</evidence>
<evidence type="ECO:0000256" key="3">
    <source>
        <dbReference type="ARBA" id="ARBA00022729"/>
    </source>
</evidence>
<dbReference type="Proteomes" id="UP000217465">
    <property type="component" value="Unassembled WGS sequence"/>
</dbReference>
<name>A0A1S1ZUF3_9STRE</name>
<evidence type="ECO:0000313" key="8">
    <source>
        <dbReference type="Proteomes" id="UP000217465"/>
    </source>
</evidence>
<protein>
    <submittedName>
        <fullName evidence="7">Minor extracellular protease Epr</fullName>
    </submittedName>
</protein>